<dbReference type="Gene3D" id="1.20.58.300">
    <property type="entry name" value="FlgN-like"/>
    <property type="match status" value="1"/>
</dbReference>
<dbReference type="InterPro" id="IPR007809">
    <property type="entry name" value="FlgN-like"/>
</dbReference>
<dbReference type="GO" id="GO:0044780">
    <property type="term" value="P:bacterial-type flagellum assembly"/>
    <property type="evidence" value="ECO:0007669"/>
    <property type="project" value="InterPro"/>
</dbReference>
<keyword evidence="2" id="KW-0969">Cilium</keyword>
<keyword evidence="3" id="KW-1185">Reference proteome</keyword>
<organism evidence="2 3">
    <name type="scientific">Senegalia massiliensis</name>
    <dbReference type="NCBI Taxonomy" id="1720316"/>
    <lineage>
        <taxon>Bacteria</taxon>
        <taxon>Bacillati</taxon>
        <taxon>Bacillota</taxon>
        <taxon>Clostridia</taxon>
        <taxon>Eubacteriales</taxon>
        <taxon>Clostridiaceae</taxon>
        <taxon>Senegalia</taxon>
    </lineage>
</organism>
<name>A0A845R1G9_9CLOT</name>
<comment type="caution">
    <text evidence="2">The sequence shown here is derived from an EMBL/GenBank/DDBJ whole genome shotgun (WGS) entry which is preliminary data.</text>
</comment>
<evidence type="ECO:0000313" key="3">
    <source>
        <dbReference type="Proteomes" id="UP000467132"/>
    </source>
</evidence>
<proteinExistence type="predicted"/>
<keyword evidence="2" id="KW-0282">Flagellum</keyword>
<gene>
    <name evidence="2" type="ORF">D3Z33_10910</name>
</gene>
<keyword evidence="2" id="KW-0966">Cell projection</keyword>
<evidence type="ECO:0000256" key="1">
    <source>
        <dbReference type="ARBA" id="ARBA00022795"/>
    </source>
</evidence>
<dbReference type="InterPro" id="IPR036679">
    <property type="entry name" value="FlgN-like_sf"/>
</dbReference>
<dbReference type="Pfam" id="PF05130">
    <property type="entry name" value="FlgN"/>
    <property type="match status" value="1"/>
</dbReference>
<dbReference type="Proteomes" id="UP000467132">
    <property type="component" value="Unassembled WGS sequence"/>
</dbReference>
<dbReference type="SUPFAM" id="SSF140566">
    <property type="entry name" value="FlgN-like"/>
    <property type="match status" value="1"/>
</dbReference>
<dbReference type="AlphaFoldDB" id="A0A845R1G9"/>
<accession>A0A845R1G9</accession>
<reference evidence="2 3" key="1">
    <citation type="submission" date="2018-08" db="EMBL/GenBank/DDBJ databases">
        <title>Murine metabolic-syndrome-specific gut microbial biobank.</title>
        <authorList>
            <person name="Liu C."/>
        </authorList>
    </citation>
    <scope>NUCLEOTIDE SEQUENCE [LARGE SCALE GENOMIC DNA]</scope>
    <source>
        <strain evidence="2 3">583</strain>
    </source>
</reference>
<protein>
    <submittedName>
        <fullName evidence="2">Flagellar protein FlgN</fullName>
    </submittedName>
</protein>
<dbReference type="RefSeq" id="WP_160197821.1">
    <property type="nucleotide sequence ID" value="NZ_QXXA01000011.1"/>
</dbReference>
<keyword evidence="1" id="KW-1005">Bacterial flagellum biogenesis</keyword>
<evidence type="ECO:0000313" key="2">
    <source>
        <dbReference type="EMBL" id="NBI07358.1"/>
    </source>
</evidence>
<sequence>MESKIEKLNSLLSDKKILLEDFYKLTIVQKKLIENNDIDKLNRIINNKENVIEKINRLDVEFLGIYNNIKEVENINDLSQLSIEKDYLVRLKELTSKCEKLMKTIKVQDDENNNMMKSGFEDIKKSLREIKRGKTTTNKYYNNMPSSGGYFIDSKK</sequence>
<dbReference type="EMBL" id="QXXA01000011">
    <property type="protein sequence ID" value="NBI07358.1"/>
    <property type="molecule type" value="Genomic_DNA"/>
</dbReference>